<dbReference type="GeneID" id="111009226"/>
<evidence type="ECO:0000256" key="6">
    <source>
        <dbReference type="ARBA" id="ARBA00022832"/>
    </source>
</evidence>
<dbReference type="Pfam" id="PF01636">
    <property type="entry name" value="APH"/>
    <property type="match status" value="1"/>
</dbReference>
<dbReference type="Gene3D" id="1.20.140.10">
    <property type="entry name" value="Butyryl-CoA Dehydrogenase, subunit A, domain 3"/>
    <property type="match status" value="1"/>
</dbReference>
<evidence type="ECO:0000256" key="3">
    <source>
        <dbReference type="ARBA" id="ARBA00009347"/>
    </source>
</evidence>
<feature type="domain" description="Aminoglycoside phosphotransferase" evidence="11">
    <location>
        <begin position="42"/>
        <end position="291"/>
    </location>
</feature>
<name>A0A6J1C8N7_MOMCH</name>
<dbReference type="GO" id="GO:0033539">
    <property type="term" value="P:fatty acid beta-oxidation using acyl-CoA dehydrogenase"/>
    <property type="evidence" value="ECO:0007669"/>
    <property type="project" value="TreeGrafter"/>
</dbReference>
<evidence type="ECO:0000313" key="14">
    <source>
        <dbReference type="RefSeq" id="XP_022137934.1"/>
    </source>
</evidence>
<accession>A0A6J1C8N7</accession>
<dbReference type="InterPro" id="IPR011009">
    <property type="entry name" value="Kinase-like_dom_sf"/>
</dbReference>
<dbReference type="AlphaFoldDB" id="A0A6J1C8N7"/>
<dbReference type="InterPro" id="IPR041726">
    <property type="entry name" value="ACAD10_11_N"/>
</dbReference>
<evidence type="ECO:0000256" key="1">
    <source>
        <dbReference type="ARBA" id="ARBA00001974"/>
    </source>
</evidence>
<keyword evidence="13" id="KW-1185">Reference proteome</keyword>
<dbReference type="CDD" id="cd05154">
    <property type="entry name" value="ACAD10_11_N-like"/>
    <property type="match status" value="1"/>
</dbReference>
<comment type="cofactor">
    <cofactor evidence="1">
        <name>FAD</name>
        <dbReference type="ChEBI" id="CHEBI:57692"/>
    </cofactor>
</comment>
<dbReference type="OrthoDB" id="434771at2759"/>
<comment type="similarity">
    <text evidence="3">Belongs to the acyl-CoA dehydrogenase family.</text>
</comment>
<dbReference type="InterPro" id="IPR036250">
    <property type="entry name" value="AcylCo_DH-like_C"/>
</dbReference>
<evidence type="ECO:0000256" key="8">
    <source>
        <dbReference type="ARBA" id="ARBA00023098"/>
    </source>
</evidence>
<feature type="domain" description="Acyl-CoA oxidase/dehydrogenase middle" evidence="12">
    <location>
        <begin position="561"/>
        <end position="662"/>
    </location>
</feature>
<evidence type="ECO:0000259" key="11">
    <source>
        <dbReference type="Pfam" id="PF01636"/>
    </source>
</evidence>
<keyword evidence="6" id="KW-0276">Fatty acid metabolism</keyword>
<evidence type="ECO:0000256" key="4">
    <source>
        <dbReference type="ARBA" id="ARBA00022630"/>
    </source>
</evidence>
<dbReference type="Gene3D" id="3.30.200.20">
    <property type="entry name" value="Phosphorylase Kinase, domain 1"/>
    <property type="match status" value="1"/>
</dbReference>
<dbReference type="InterPro" id="IPR006091">
    <property type="entry name" value="Acyl-CoA_Oxase/DH_mid-dom"/>
</dbReference>
<keyword evidence="7" id="KW-0560">Oxidoreductase</keyword>
<dbReference type="InterPro" id="IPR037069">
    <property type="entry name" value="AcylCoA_DH/ox_N_sf"/>
</dbReference>
<feature type="domain" description="Acyl-CoA dehydrogenase/oxidase C-terminal" evidence="10">
    <location>
        <begin position="674"/>
        <end position="822"/>
    </location>
</feature>
<dbReference type="GO" id="GO:0050660">
    <property type="term" value="F:flavin adenine dinucleotide binding"/>
    <property type="evidence" value="ECO:0007669"/>
    <property type="project" value="InterPro"/>
</dbReference>
<dbReference type="InterPro" id="IPR009075">
    <property type="entry name" value="AcylCo_DH/oxidase_C"/>
</dbReference>
<dbReference type="GO" id="GO:0003995">
    <property type="term" value="F:acyl-CoA dehydrogenase activity"/>
    <property type="evidence" value="ECO:0007669"/>
    <property type="project" value="TreeGrafter"/>
</dbReference>
<keyword evidence="9" id="KW-0576">Peroxisome</keyword>
<evidence type="ECO:0000259" key="10">
    <source>
        <dbReference type="Pfam" id="PF00441"/>
    </source>
</evidence>
<dbReference type="KEGG" id="mcha:111009226"/>
<dbReference type="InterPro" id="IPR009100">
    <property type="entry name" value="AcylCoA_DH/oxidase_NM_dom_sf"/>
</dbReference>
<keyword evidence="5" id="KW-0274">FAD</keyword>
<evidence type="ECO:0000256" key="5">
    <source>
        <dbReference type="ARBA" id="ARBA00022827"/>
    </source>
</evidence>
<dbReference type="Proteomes" id="UP000504603">
    <property type="component" value="Unplaced"/>
</dbReference>
<dbReference type="Gene3D" id="1.10.540.10">
    <property type="entry name" value="Acyl-CoA dehydrogenase/oxidase, N-terminal domain"/>
    <property type="match status" value="1"/>
</dbReference>
<reference evidence="14" key="1">
    <citation type="submission" date="2025-08" db="UniProtKB">
        <authorList>
            <consortium name="RefSeq"/>
        </authorList>
    </citation>
    <scope>IDENTIFICATION</scope>
    <source>
        <strain evidence="14">OHB3-1</strain>
    </source>
</reference>
<dbReference type="PANTHER" id="PTHR48083:SF13">
    <property type="entry name" value="ACYL-COA DEHYDROGENASE FAMILY MEMBER 11"/>
    <property type="match status" value="1"/>
</dbReference>
<dbReference type="Pfam" id="PF02770">
    <property type="entry name" value="Acyl-CoA_dh_M"/>
    <property type="match status" value="1"/>
</dbReference>
<keyword evidence="8" id="KW-0443">Lipid metabolism</keyword>
<dbReference type="PANTHER" id="PTHR48083">
    <property type="entry name" value="MEDIUM-CHAIN SPECIFIC ACYL-COA DEHYDROGENASE, MITOCHONDRIAL-RELATED"/>
    <property type="match status" value="1"/>
</dbReference>
<evidence type="ECO:0000256" key="7">
    <source>
        <dbReference type="ARBA" id="ARBA00023002"/>
    </source>
</evidence>
<protein>
    <submittedName>
        <fullName evidence="14">Probable acyl-CoA dehydrogenase IBR3</fullName>
    </submittedName>
</protein>
<sequence>MAKRTFDLLGHVRPAHELDLDALLRYCSANVPAFPPSPSNFTVSQFGHGQSNPTYLIEVSSGGSPKRYVLRKKPPGMLLESAHAVEREFQVLRALGVNTQVPVPKVFCLCSDHSIIGTPFYVMEYLDGRIFIDPKLSGVAPETRRAIYLEAAKALASLHSVDVNSIGLGKYGRPENYCKRQIERWAKQYVSSTSEGKVDGNPKMFALIDWLRLHIPTEDSSGVTAGLVHGDFRIDNLIFHPTEDRVIGILDWELSTVGNQMCDVAYMCLAYILDFQSDHPNLGQGFDYCGTPEGVPSLPEYLAHYCSIAGRPWPFSAWKFYVALSIFRAAAIFAGIYSRWIMGNASGGESAQVSGEKANAFIDCAWAFIEQKSVLPENPPFDSIVRVDPQHARKENEEWCVLKNGGNFVPSEKVMELRKRLSKFMKDHIYPMENEFYKLALSSSRWTIHPEEEKLKEMAKKEGLWNLWIPFDSAGRARKLLFDGSSHIPSAGADNLLLGAGLSNLEYGYLCEIMGRSIWAPQVFNCGAPDTGNMEVLLRYGNKQQLHEWLIPLLEGKIRSGFAMTEPQVASSDATNIECSIKREGDTFVINGKKWWTSGALDPRCRILIVMGKTDINAAMHKQQSMILVDIQTPGVIIKRPLTVFGFDDAPHGHAEIIFDNVRVPATNIILGEGRGFEIAQGRLGPGRLHHCMRLIGAAERGMQMAVERALSRRVFGKLIAEQGSFLSDIAKCRVELEKTRLLVLEAADQLDRLGNKKARGTIAMAKVAAPNMALQVLDMAMQVHGAGGLSSDTVLSHLWATARTLRIADGPDEVHLGTIAKLELRRAKL</sequence>
<dbReference type="RefSeq" id="XP_022137934.1">
    <property type="nucleotide sequence ID" value="XM_022282242.1"/>
</dbReference>
<keyword evidence="4" id="KW-0285">Flavoprotein</keyword>
<proteinExistence type="inferred from homology"/>
<evidence type="ECO:0000256" key="9">
    <source>
        <dbReference type="ARBA" id="ARBA00023140"/>
    </source>
</evidence>
<dbReference type="SUPFAM" id="SSF47203">
    <property type="entry name" value="Acyl-CoA dehydrogenase C-terminal domain-like"/>
    <property type="match status" value="1"/>
</dbReference>
<dbReference type="InterPro" id="IPR002575">
    <property type="entry name" value="Aminoglycoside_PTrfase"/>
</dbReference>
<evidence type="ECO:0000259" key="12">
    <source>
        <dbReference type="Pfam" id="PF02770"/>
    </source>
</evidence>
<dbReference type="Pfam" id="PF00441">
    <property type="entry name" value="Acyl-CoA_dh_1"/>
    <property type="match status" value="1"/>
</dbReference>
<dbReference type="InterPro" id="IPR050741">
    <property type="entry name" value="Acyl-CoA_dehydrogenase"/>
</dbReference>
<dbReference type="SUPFAM" id="SSF56645">
    <property type="entry name" value="Acyl-CoA dehydrogenase NM domain-like"/>
    <property type="match status" value="1"/>
</dbReference>
<evidence type="ECO:0000313" key="13">
    <source>
        <dbReference type="Proteomes" id="UP000504603"/>
    </source>
</evidence>
<dbReference type="GO" id="GO:0005777">
    <property type="term" value="C:peroxisome"/>
    <property type="evidence" value="ECO:0007669"/>
    <property type="project" value="UniProtKB-SubCell"/>
</dbReference>
<gene>
    <name evidence="14" type="primary">LOC111009226</name>
</gene>
<dbReference type="FunFam" id="2.40.110.10:FF:000002">
    <property type="entry name" value="Acyl-CoA dehydrogenase fadE12"/>
    <property type="match status" value="1"/>
</dbReference>
<dbReference type="InterPro" id="IPR046373">
    <property type="entry name" value="Acyl-CoA_Oxase/DH_mid-dom_sf"/>
</dbReference>
<dbReference type="Gene3D" id="2.40.110.10">
    <property type="entry name" value="Butyryl-CoA Dehydrogenase, subunit A, domain 2"/>
    <property type="match status" value="1"/>
</dbReference>
<comment type="subcellular location">
    <subcellularLocation>
        <location evidence="2">Peroxisome</location>
    </subcellularLocation>
</comment>
<organism evidence="13 14">
    <name type="scientific">Momordica charantia</name>
    <name type="common">Bitter gourd</name>
    <name type="synonym">Balsam pear</name>
    <dbReference type="NCBI Taxonomy" id="3673"/>
    <lineage>
        <taxon>Eukaryota</taxon>
        <taxon>Viridiplantae</taxon>
        <taxon>Streptophyta</taxon>
        <taxon>Embryophyta</taxon>
        <taxon>Tracheophyta</taxon>
        <taxon>Spermatophyta</taxon>
        <taxon>Magnoliopsida</taxon>
        <taxon>eudicotyledons</taxon>
        <taxon>Gunneridae</taxon>
        <taxon>Pentapetalae</taxon>
        <taxon>rosids</taxon>
        <taxon>fabids</taxon>
        <taxon>Cucurbitales</taxon>
        <taxon>Cucurbitaceae</taxon>
        <taxon>Momordiceae</taxon>
        <taxon>Momordica</taxon>
    </lineage>
</organism>
<dbReference type="SUPFAM" id="SSF56112">
    <property type="entry name" value="Protein kinase-like (PK-like)"/>
    <property type="match status" value="1"/>
</dbReference>
<dbReference type="Gene3D" id="3.90.1200.10">
    <property type="match status" value="1"/>
</dbReference>
<evidence type="ECO:0000256" key="2">
    <source>
        <dbReference type="ARBA" id="ARBA00004275"/>
    </source>
</evidence>